<comment type="caution">
    <text evidence="5">The sequence shown here is derived from an EMBL/GenBank/DDBJ whole genome shotgun (WGS) entry which is preliminary data.</text>
</comment>
<dbReference type="PANTHER" id="PTHR11911">
    <property type="entry name" value="INOSINE-5-MONOPHOSPHATE DEHYDROGENASE RELATED"/>
    <property type="match status" value="1"/>
</dbReference>
<dbReference type="SUPFAM" id="SSF51412">
    <property type="entry name" value="Inosine monophosphate dehydrogenase (IMPDH)"/>
    <property type="match status" value="1"/>
</dbReference>
<organism evidence="5 6">
    <name type="scientific">Nodularia harveyana UHCC-0300</name>
    <dbReference type="NCBI Taxonomy" id="2974287"/>
    <lineage>
        <taxon>Bacteria</taxon>
        <taxon>Bacillati</taxon>
        <taxon>Cyanobacteriota</taxon>
        <taxon>Cyanophyceae</taxon>
        <taxon>Nostocales</taxon>
        <taxon>Nodulariaceae</taxon>
        <taxon>Nodularia</taxon>
    </lineage>
</organism>
<evidence type="ECO:0000259" key="4">
    <source>
        <dbReference type="Pfam" id="PF00478"/>
    </source>
</evidence>
<dbReference type="InterPro" id="IPR005990">
    <property type="entry name" value="IMP_DH"/>
</dbReference>
<comment type="similarity">
    <text evidence="1">Belongs to the IMPDH/GMPR family.</text>
</comment>
<sequence>MEIQLGRGKTARRAYGIDEIALVPGNRTLDPSLADTKWTIGNIEREIPIIASAMDGVVDVKMAVNLSKLGALGVINLEGIQTRYADPEPILDRIASVGKTEFVSLMQELYAEPIKPELIEKRIQEIKQQGGIAAVSATPAAASKYGEVVAKAGADLFFVQATVVSTAHLSPDSIVPLDLAEFCRSMPIPVALGNCVTYEVTLNLLKAGAAAVLVGIGPGAACTSRGVLGVGVPQATAIADCAAARDDYYQETGNYIPIIADGGLITGGDICKCIACGADSVMIGSPFARAAEAPGRGYHWGMATPSPLLPRGTRINVGTTGSLEQILIGPAGLDDGTHNLVGALKTSMGTLGAKNIKEMQQVEVVIAPSLLTEGKVYQKAQQLGMGK</sequence>
<keyword evidence="2" id="KW-0560">Oxidoreductase</keyword>
<evidence type="ECO:0000256" key="3">
    <source>
        <dbReference type="ARBA" id="ARBA00023027"/>
    </source>
</evidence>
<dbReference type="InterPro" id="IPR001093">
    <property type="entry name" value="IMP_DH_GMPRt"/>
</dbReference>
<name>A0ABU5UG24_9CYAN</name>
<dbReference type="SMART" id="SM01240">
    <property type="entry name" value="IMPDH"/>
    <property type="match status" value="1"/>
</dbReference>
<dbReference type="PANTHER" id="PTHR11911:SF85">
    <property type="entry name" value="INOSINE-5'-MONOPHOSPHATE DEHYDROGENASE"/>
    <property type="match status" value="1"/>
</dbReference>
<gene>
    <name evidence="5" type="ORF">VB620_13090</name>
</gene>
<keyword evidence="6" id="KW-1185">Reference proteome</keyword>
<dbReference type="InterPro" id="IPR013785">
    <property type="entry name" value="Aldolase_TIM"/>
</dbReference>
<protein>
    <submittedName>
        <fullName evidence="5">GuaB3 family IMP dehydrogenase-related protein</fullName>
    </submittedName>
</protein>
<dbReference type="NCBIfam" id="TIGR01304">
    <property type="entry name" value="IMP_DH_rel_2"/>
    <property type="match status" value="1"/>
</dbReference>
<dbReference type="Pfam" id="PF00478">
    <property type="entry name" value="IMPDH"/>
    <property type="match status" value="1"/>
</dbReference>
<feature type="domain" description="IMP dehydrogenase/GMP reductase" evidence="4">
    <location>
        <begin position="16"/>
        <end position="296"/>
    </location>
</feature>
<dbReference type="Proteomes" id="UP001302120">
    <property type="component" value="Unassembled WGS sequence"/>
</dbReference>
<dbReference type="Gene3D" id="3.20.20.70">
    <property type="entry name" value="Aldolase class I"/>
    <property type="match status" value="1"/>
</dbReference>
<dbReference type="CDD" id="cd00381">
    <property type="entry name" value="IMPDH"/>
    <property type="match status" value="1"/>
</dbReference>
<evidence type="ECO:0000313" key="6">
    <source>
        <dbReference type="Proteomes" id="UP001302120"/>
    </source>
</evidence>
<dbReference type="RefSeq" id="WP_323196595.1">
    <property type="nucleotide sequence ID" value="NZ_JAYGHG010000021.1"/>
</dbReference>
<dbReference type="InterPro" id="IPR005992">
    <property type="entry name" value="IMP_DH-rel2"/>
</dbReference>
<dbReference type="EMBL" id="JAYGHG010000021">
    <property type="protein sequence ID" value="MEA5582273.1"/>
    <property type="molecule type" value="Genomic_DNA"/>
</dbReference>
<evidence type="ECO:0000256" key="2">
    <source>
        <dbReference type="ARBA" id="ARBA00023002"/>
    </source>
</evidence>
<evidence type="ECO:0000313" key="5">
    <source>
        <dbReference type="EMBL" id="MEA5582273.1"/>
    </source>
</evidence>
<evidence type="ECO:0000256" key="1">
    <source>
        <dbReference type="ARBA" id="ARBA00005502"/>
    </source>
</evidence>
<keyword evidence="3" id="KW-0520">NAD</keyword>
<reference evidence="5 6" key="1">
    <citation type="submission" date="2023-12" db="EMBL/GenBank/DDBJ databases">
        <title>Baltic Sea Cyanobacteria.</title>
        <authorList>
            <person name="Delbaje E."/>
            <person name="Fewer D.P."/>
            <person name="Shishido T.K."/>
        </authorList>
    </citation>
    <scope>NUCLEOTIDE SEQUENCE [LARGE SCALE GENOMIC DNA]</scope>
    <source>
        <strain evidence="5 6">UHCC-0300</strain>
    </source>
</reference>
<accession>A0ABU5UG24</accession>
<proteinExistence type="inferred from homology"/>